<dbReference type="Proteomes" id="UP001497623">
    <property type="component" value="Unassembled WGS sequence"/>
</dbReference>
<evidence type="ECO:0000256" key="2">
    <source>
        <dbReference type="SAM" id="MobiDB-lite"/>
    </source>
</evidence>
<gene>
    <name evidence="4" type="ORF">MNOR_LOCUS27712</name>
</gene>
<evidence type="ECO:0000313" key="5">
    <source>
        <dbReference type="Proteomes" id="UP001497623"/>
    </source>
</evidence>
<sequence length="420" mass="47352">MYIHLVSCFHQNSLKATKQKMASQDTSICKIIKLCQHVVQAIKKLPPTELLLCTSFQISPSDNAIVLILCSLESFTNIPLRSYIKGPVHFLWRGDQPTCCYDHKLAKEIVSTVARNLKFYMRHIKSINQEDVDMEKAKEVHRSLRRGAGVLKYAQEEWVDKLLETPQAGSDGDPRVHTAYLNQATAEAQEVTIARAIELKHNAGLISALSNETSKMFTTAADSLSSDQLDKKKFGHWIHYLRLKAAFYMAYAYNYAGENMLNQDKCGDGIRSLQESKKYYEEASTLCKEYATTKGPGTNAKPEKHQFFRRIAPIINRTLEKCERENGMIYHQKVPYDPPQLELRATYGLVAPDDYTLPPAAPLWSPVAYAAFDLTKNLAEDPLTNSKAAQKVEGDLPPVKEAEIHHSDKDHKNNSGCSVM</sequence>
<evidence type="ECO:0000313" key="4">
    <source>
        <dbReference type="EMBL" id="CAL4135762.1"/>
    </source>
</evidence>
<protein>
    <recommendedName>
        <fullName evidence="3">BRO1 domain-containing protein</fullName>
    </recommendedName>
</protein>
<dbReference type="PROSITE" id="PS51180">
    <property type="entry name" value="BRO1"/>
    <property type="match status" value="1"/>
</dbReference>
<feature type="compositionally biased region" description="Basic and acidic residues" evidence="2">
    <location>
        <begin position="390"/>
        <end position="413"/>
    </location>
</feature>
<dbReference type="SMART" id="SM01041">
    <property type="entry name" value="BRO1"/>
    <property type="match status" value="1"/>
</dbReference>
<comment type="caution">
    <text evidence="4">The sequence shown here is derived from an EMBL/GenBank/DDBJ whole genome shotgun (WGS) entry which is preliminary data.</text>
</comment>
<dbReference type="InterPro" id="IPR038499">
    <property type="entry name" value="BRO1_sf"/>
</dbReference>
<dbReference type="Pfam" id="PF03097">
    <property type="entry name" value="BRO1"/>
    <property type="match status" value="1"/>
</dbReference>
<name>A0AAV2RR71_MEGNR</name>
<comment type="similarity">
    <text evidence="1">Belongs to the BROX family.</text>
</comment>
<dbReference type="InterPro" id="IPR038898">
    <property type="entry name" value="BROX"/>
</dbReference>
<reference evidence="4 5" key="1">
    <citation type="submission" date="2024-05" db="EMBL/GenBank/DDBJ databases">
        <authorList>
            <person name="Wallberg A."/>
        </authorList>
    </citation>
    <scope>NUCLEOTIDE SEQUENCE [LARGE SCALE GENOMIC DNA]</scope>
</reference>
<feature type="non-terminal residue" evidence="4">
    <location>
        <position position="420"/>
    </location>
</feature>
<feature type="region of interest" description="Disordered" evidence="2">
    <location>
        <begin position="389"/>
        <end position="420"/>
    </location>
</feature>
<organism evidence="4 5">
    <name type="scientific">Meganyctiphanes norvegica</name>
    <name type="common">Northern krill</name>
    <name type="synonym">Thysanopoda norvegica</name>
    <dbReference type="NCBI Taxonomy" id="48144"/>
    <lineage>
        <taxon>Eukaryota</taxon>
        <taxon>Metazoa</taxon>
        <taxon>Ecdysozoa</taxon>
        <taxon>Arthropoda</taxon>
        <taxon>Crustacea</taxon>
        <taxon>Multicrustacea</taxon>
        <taxon>Malacostraca</taxon>
        <taxon>Eumalacostraca</taxon>
        <taxon>Eucarida</taxon>
        <taxon>Euphausiacea</taxon>
        <taxon>Euphausiidae</taxon>
        <taxon>Meganyctiphanes</taxon>
    </lineage>
</organism>
<feature type="domain" description="BRO1" evidence="3">
    <location>
        <begin position="111"/>
        <end position="420"/>
    </location>
</feature>
<dbReference type="EMBL" id="CAXKWB010029559">
    <property type="protein sequence ID" value="CAL4135762.1"/>
    <property type="molecule type" value="Genomic_DNA"/>
</dbReference>
<dbReference type="InterPro" id="IPR004328">
    <property type="entry name" value="BRO1_dom"/>
</dbReference>
<accession>A0AAV2RR71</accession>
<dbReference type="Gene3D" id="1.25.40.280">
    <property type="entry name" value="alix/aip1 like domains"/>
    <property type="match status" value="1"/>
</dbReference>
<dbReference type="PANTHER" id="PTHR23032">
    <property type="entry name" value="BRO1 DOMAIN-CONTAINING PROTEIN BROX"/>
    <property type="match status" value="1"/>
</dbReference>
<evidence type="ECO:0000259" key="3">
    <source>
        <dbReference type="PROSITE" id="PS51180"/>
    </source>
</evidence>
<dbReference type="AlphaFoldDB" id="A0AAV2RR71"/>
<keyword evidence="5" id="KW-1185">Reference proteome</keyword>
<dbReference type="PANTHER" id="PTHR23032:SF13">
    <property type="entry name" value="BRO1 DOMAIN-CONTAINING PROTEIN BROX"/>
    <property type="match status" value="1"/>
</dbReference>
<proteinExistence type="inferred from homology"/>
<evidence type="ECO:0000256" key="1">
    <source>
        <dbReference type="ARBA" id="ARBA00008901"/>
    </source>
</evidence>